<keyword evidence="6" id="KW-0961">Cell wall biogenesis/degradation</keyword>
<evidence type="ECO:0000256" key="6">
    <source>
        <dbReference type="ARBA" id="ARBA00023316"/>
    </source>
</evidence>
<evidence type="ECO:0000313" key="8">
    <source>
        <dbReference type="Proteomes" id="UP000178155"/>
    </source>
</evidence>
<dbReference type="Pfam" id="PF02388">
    <property type="entry name" value="FemAB"/>
    <property type="match status" value="2"/>
</dbReference>
<accession>A0A1F8H674</accession>
<dbReference type="InterPro" id="IPR016181">
    <property type="entry name" value="Acyl_CoA_acyltransferase"/>
</dbReference>
<protein>
    <recommendedName>
        <fullName evidence="9">BioF2-like acetyltransferase domain-containing protein</fullName>
    </recommendedName>
</protein>
<evidence type="ECO:0000313" key="7">
    <source>
        <dbReference type="EMBL" id="OGN33072.1"/>
    </source>
</evidence>
<dbReference type="PANTHER" id="PTHR36174:SF1">
    <property type="entry name" value="LIPID II:GLYCINE GLYCYLTRANSFERASE"/>
    <property type="match status" value="1"/>
</dbReference>
<evidence type="ECO:0000256" key="2">
    <source>
        <dbReference type="ARBA" id="ARBA00022679"/>
    </source>
</evidence>
<keyword evidence="3" id="KW-0133">Cell shape</keyword>
<evidence type="ECO:0008006" key="9">
    <source>
        <dbReference type="Google" id="ProtNLM"/>
    </source>
</evidence>
<dbReference type="InterPro" id="IPR050644">
    <property type="entry name" value="PG_Glycine_Bridge_Synth"/>
</dbReference>
<dbReference type="GO" id="GO:0071555">
    <property type="term" value="P:cell wall organization"/>
    <property type="evidence" value="ECO:0007669"/>
    <property type="project" value="UniProtKB-KW"/>
</dbReference>
<dbReference type="EMBL" id="MGKW01000039">
    <property type="protein sequence ID" value="OGN33072.1"/>
    <property type="molecule type" value="Genomic_DNA"/>
</dbReference>
<evidence type="ECO:0000256" key="5">
    <source>
        <dbReference type="ARBA" id="ARBA00023315"/>
    </source>
</evidence>
<dbReference type="PANTHER" id="PTHR36174">
    <property type="entry name" value="LIPID II:GLYCINE GLYCYLTRANSFERASE"/>
    <property type="match status" value="1"/>
</dbReference>
<dbReference type="AlphaFoldDB" id="A0A1F8H674"/>
<evidence type="ECO:0000256" key="3">
    <source>
        <dbReference type="ARBA" id="ARBA00022960"/>
    </source>
</evidence>
<keyword evidence="5" id="KW-0012">Acyltransferase</keyword>
<keyword evidence="2" id="KW-0808">Transferase</keyword>
<dbReference type="InterPro" id="IPR003447">
    <property type="entry name" value="FEMABX"/>
</dbReference>
<dbReference type="GO" id="GO:0016755">
    <property type="term" value="F:aminoacyltransferase activity"/>
    <property type="evidence" value="ECO:0007669"/>
    <property type="project" value="InterPro"/>
</dbReference>
<comment type="similarity">
    <text evidence="1">Belongs to the FemABX family.</text>
</comment>
<proteinExistence type="inferred from homology"/>
<dbReference type="PROSITE" id="PS51191">
    <property type="entry name" value="FEMABX"/>
    <property type="match status" value="1"/>
</dbReference>
<evidence type="ECO:0000256" key="1">
    <source>
        <dbReference type="ARBA" id="ARBA00009943"/>
    </source>
</evidence>
<name>A0A1F8H674_9BACT</name>
<keyword evidence="4" id="KW-0573">Peptidoglycan synthesis</keyword>
<sequence length="313" mass="36950">MMKSFLQTTEWLEFQKSIGRKAWRFDNDKITANIIQHDLPFKKNYLYIPHGPEISVDAMSGSIRNELSQFVSYLKNLAREQKSFYIKMEPLDDKVPELMHQFGFKKSYKELQPKRTVVLDLNKSEEELLATMHHKTRYNIKVAEKHGIIAKLSHDLGTFWKLMKKTAQRDKFSAHEKSYYEKLIKFFENNESLKVELVLAVKDERPLRNESDHALAGAIILTHGDTVYYMHGASDHEHRAMMAPYALHWGMIKYLKEQGIQKYDFWGIDAKKYPGVTRFKLGWGGREVEYPGSFDLPISKFWYYSYKLINKFR</sequence>
<reference evidence="7 8" key="1">
    <citation type="journal article" date="2016" name="Nat. Commun.">
        <title>Thousands of microbial genomes shed light on interconnected biogeochemical processes in an aquifer system.</title>
        <authorList>
            <person name="Anantharaman K."/>
            <person name="Brown C.T."/>
            <person name="Hug L.A."/>
            <person name="Sharon I."/>
            <person name="Castelle C.J."/>
            <person name="Probst A.J."/>
            <person name="Thomas B.C."/>
            <person name="Singh A."/>
            <person name="Wilkins M.J."/>
            <person name="Karaoz U."/>
            <person name="Brodie E.L."/>
            <person name="Williams K.H."/>
            <person name="Hubbard S.S."/>
            <person name="Banfield J.F."/>
        </authorList>
    </citation>
    <scope>NUCLEOTIDE SEQUENCE [LARGE SCALE GENOMIC DNA]</scope>
</reference>
<evidence type="ECO:0000256" key="4">
    <source>
        <dbReference type="ARBA" id="ARBA00022984"/>
    </source>
</evidence>
<dbReference type="Gene3D" id="3.40.630.30">
    <property type="match status" value="2"/>
</dbReference>
<comment type="caution">
    <text evidence="7">The sequence shown here is derived from an EMBL/GenBank/DDBJ whole genome shotgun (WGS) entry which is preliminary data.</text>
</comment>
<organism evidence="7 8">
    <name type="scientific">Candidatus Yanofskybacteria bacterium RIFCSPLOWO2_02_FULL_47_9b</name>
    <dbReference type="NCBI Taxonomy" id="1802708"/>
    <lineage>
        <taxon>Bacteria</taxon>
        <taxon>Candidatus Yanofskyibacteriota</taxon>
    </lineage>
</organism>
<gene>
    <name evidence="7" type="ORF">A3I39_02930</name>
</gene>
<dbReference type="Proteomes" id="UP000178155">
    <property type="component" value="Unassembled WGS sequence"/>
</dbReference>
<dbReference type="GO" id="GO:0008360">
    <property type="term" value="P:regulation of cell shape"/>
    <property type="evidence" value="ECO:0007669"/>
    <property type="project" value="UniProtKB-KW"/>
</dbReference>
<dbReference type="SUPFAM" id="SSF55729">
    <property type="entry name" value="Acyl-CoA N-acyltransferases (Nat)"/>
    <property type="match status" value="2"/>
</dbReference>
<dbReference type="GO" id="GO:0009252">
    <property type="term" value="P:peptidoglycan biosynthetic process"/>
    <property type="evidence" value="ECO:0007669"/>
    <property type="project" value="UniProtKB-KW"/>
</dbReference>